<dbReference type="SMART" id="SM00345">
    <property type="entry name" value="HTH_GNTR"/>
    <property type="match status" value="1"/>
</dbReference>
<dbReference type="PRINTS" id="PR00035">
    <property type="entry name" value="HTHGNTR"/>
</dbReference>
<evidence type="ECO:0000256" key="2">
    <source>
        <dbReference type="ARBA" id="ARBA00023125"/>
    </source>
</evidence>
<geneLocation type="plasmid" evidence="5 6">
    <name>unnamed5</name>
</geneLocation>
<dbReference type="Pfam" id="PF00392">
    <property type="entry name" value="GntR"/>
    <property type="match status" value="1"/>
</dbReference>
<dbReference type="Gene3D" id="1.20.120.530">
    <property type="entry name" value="GntR ligand-binding domain-like"/>
    <property type="match status" value="1"/>
</dbReference>
<dbReference type="InterPro" id="IPR036390">
    <property type="entry name" value="WH_DNA-bd_sf"/>
</dbReference>
<dbReference type="KEGG" id="plia:E4191_18130"/>
<dbReference type="InterPro" id="IPR000524">
    <property type="entry name" value="Tscrpt_reg_HTH_GntR"/>
</dbReference>
<dbReference type="Pfam" id="PF07729">
    <property type="entry name" value="FCD"/>
    <property type="match status" value="1"/>
</dbReference>
<dbReference type="InterPro" id="IPR008920">
    <property type="entry name" value="TF_FadR/GntR_C"/>
</dbReference>
<gene>
    <name evidence="5" type="ORF">E4191_18130</name>
</gene>
<dbReference type="AlphaFoldDB" id="A0A4Y5SRE3"/>
<organism evidence="5 6">
    <name type="scientific">Paracoccus liaowanqingii</name>
    <dbReference type="NCBI Taxonomy" id="2560053"/>
    <lineage>
        <taxon>Bacteria</taxon>
        <taxon>Pseudomonadati</taxon>
        <taxon>Pseudomonadota</taxon>
        <taxon>Alphaproteobacteria</taxon>
        <taxon>Rhodobacterales</taxon>
        <taxon>Paracoccaceae</taxon>
        <taxon>Paracoccus</taxon>
    </lineage>
</organism>
<dbReference type="InterPro" id="IPR036388">
    <property type="entry name" value="WH-like_DNA-bd_sf"/>
</dbReference>
<dbReference type="PANTHER" id="PTHR43537">
    <property type="entry name" value="TRANSCRIPTIONAL REGULATOR, GNTR FAMILY"/>
    <property type="match status" value="1"/>
</dbReference>
<dbReference type="Gene3D" id="1.10.10.10">
    <property type="entry name" value="Winged helix-like DNA-binding domain superfamily/Winged helix DNA-binding domain"/>
    <property type="match status" value="1"/>
</dbReference>
<dbReference type="PROSITE" id="PS50949">
    <property type="entry name" value="HTH_GNTR"/>
    <property type="match status" value="1"/>
</dbReference>
<evidence type="ECO:0000313" key="6">
    <source>
        <dbReference type="Proteomes" id="UP000296374"/>
    </source>
</evidence>
<dbReference type="GO" id="GO:0003700">
    <property type="term" value="F:DNA-binding transcription factor activity"/>
    <property type="evidence" value="ECO:0007669"/>
    <property type="project" value="InterPro"/>
</dbReference>
<reference evidence="6" key="1">
    <citation type="submission" date="2019-05" db="EMBL/GenBank/DDBJ databases">
        <title>Tamlana fucoidanivorans sp. nov., isolated from the surface of algae collected from Fujian province in China.</title>
        <authorList>
            <person name="Li J."/>
        </authorList>
    </citation>
    <scope>NUCLEOTIDE SEQUENCE [LARGE SCALE GENOMIC DNA]</scope>
    <source>
        <strain evidence="6">2251</strain>
        <plasmid evidence="6">unnamed5</plasmid>
    </source>
</reference>
<feature type="domain" description="HTH gntR-type" evidence="4">
    <location>
        <begin position="8"/>
        <end position="75"/>
    </location>
</feature>
<name>A0A4Y5SRE3_9RHOB</name>
<keyword evidence="2" id="KW-0238">DNA-binding</keyword>
<protein>
    <submittedName>
        <fullName evidence="5">GntR family transcriptional regulator</fullName>
    </submittedName>
</protein>
<dbReference type="InterPro" id="IPR011711">
    <property type="entry name" value="GntR_C"/>
</dbReference>
<dbReference type="GO" id="GO:0003677">
    <property type="term" value="F:DNA binding"/>
    <property type="evidence" value="ECO:0007669"/>
    <property type="project" value="UniProtKB-KW"/>
</dbReference>
<evidence type="ECO:0000256" key="1">
    <source>
        <dbReference type="ARBA" id="ARBA00023015"/>
    </source>
</evidence>
<dbReference type="PANTHER" id="PTHR43537:SF45">
    <property type="entry name" value="GNTR FAMILY REGULATORY PROTEIN"/>
    <property type="match status" value="1"/>
</dbReference>
<evidence type="ECO:0000259" key="4">
    <source>
        <dbReference type="PROSITE" id="PS50949"/>
    </source>
</evidence>
<accession>A0A4Y5SRE3</accession>
<evidence type="ECO:0000256" key="3">
    <source>
        <dbReference type="ARBA" id="ARBA00023163"/>
    </source>
</evidence>
<evidence type="ECO:0000313" key="5">
    <source>
        <dbReference type="EMBL" id="QDA36051.1"/>
    </source>
</evidence>
<dbReference type="CDD" id="cd07377">
    <property type="entry name" value="WHTH_GntR"/>
    <property type="match status" value="1"/>
</dbReference>
<keyword evidence="5" id="KW-0614">Plasmid</keyword>
<dbReference type="EMBL" id="CP040761">
    <property type="protein sequence ID" value="QDA36051.1"/>
    <property type="molecule type" value="Genomic_DNA"/>
</dbReference>
<keyword evidence="1" id="KW-0805">Transcription regulation</keyword>
<dbReference type="SMART" id="SM00895">
    <property type="entry name" value="FCD"/>
    <property type="match status" value="1"/>
</dbReference>
<proteinExistence type="predicted"/>
<sequence>MQMQARRRTRADLVHDHLRHMIVTQDLQPGQPLIEKDLCETFGVSRTPLREAILRLAEHGLITVAPQHGTFVAQISPRDVRLAHFLRENLEVPVIRRLTLQPRRDLDAVRAILLDQKILAARDDRAGFILLDDLFHEALFDACGLAELWGVIHAKKGHLDRVRFLQGSLRGGVTAPLAQHEAIVEAVAAGDADRAASLLRAHVAGSLEFMERQLRERPELFRPGPDGQPDLER</sequence>
<dbReference type="SUPFAM" id="SSF46785">
    <property type="entry name" value="Winged helix' DNA-binding domain"/>
    <property type="match status" value="1"/>
</dbReference>
<keyword evidence="3" id="KW-0804">Transcription</keyword>
<dbReference type="Proteomes" id="UP000296374">
    <property type="component" value="Plasmid unnamed5"/>
</dbReference>
<dbReference type="SUPFAM" id="SSF48008">
    <property type="entry name" value="GntR ligand-binding domain-like"/>
    <property type="match status" value="1"/>
</dbReference>